<evidence type="ECO:0000313" key="6">
    <source>
        <dbReference type="Proteomes" id="UP001162131"/>
    </source>
</evidence>
<name>A0AAU9I6F4_9CILI</name>
<evidence type="ECO:0000313" key="5">
    <source>
        <dbReference type="EMBL" id="CAG9310953.1"/>
    </source>
</evidence>
<proteinExistence type="inferred from homology"/>
<dbReference type="Proteomes" id="UP001162131">
    <property type="component" value="Unassembled WGS sequence"/>
</dbReference>
<dbReference type="InterPro" id="IPR035441">
    <property type="entry name" value="TFIIS/LEDGF_dom_sf"/>
</dbReference>
<evidence type="ECO:0000256" key="1">
    <source>
        <dbReference type="ARBA" id="ARBA00037992"/>
    </source>
</evidence>
<comment type="similarity">
    <text evidence="1">Belongs to the IWS1 family.</text>
</comment>
<feature type="domain" description="TFIIS N-terminal" evidence="4">
    <location>
        <begin position="138"/>
        <end position="215"/>
    </location>
</feature>
<feature type="region of interest" description="Disordered" evidence="3">
    <location>
        <begin position="270"/>
        <end position="318"/>
    </location>
</feature>
<reference evidence="5" key="1">
    <citation type="submission" date="2021-09" db="EMBL/GenBank/DDBJ databases">
        <authorList>
            <consortium name="AG Swart"/>
            <person name="Singh M."/>
            <person name="Singh A."/>
            <person name="Seah K."/>
            <person name="Emmerich C."/>
        </authorList>
    </citation>
    <scope>NUCLEOTIDE SEQUENCE</scope>
    <source>
        <strain evidence="5">ATCC30299</strain>
    </source>
</reference>
<dbReference type="PANTHER" id="PTHR46010:SF1">
    <property type="entry name" value="PROTEIN IWS1 HOMOLOG"/>
    <property type="match status" value="1"/>
</dbReference>
<dbReference type="EMBL" id="CAJZBQ010000003">
    <property type="protein sequence ID" value="CAG9310953.1"/>
    <property type="molecule type" value="Genomic_DNA"/>
</dbReference>
<dbReference type="AlphaFoldDB" id="A0AAU9I6F4"/>
<feature type="region of interest" description="Disordered" evidence="3">
    <location>
        <begin position="1"/>
        <end position="54"/>
    </location>
</feature>
<feature type="compositionally biased region" description="Basic and acidic residues" evidence="3">
    <location>
        <begin position="15"/>
        <end position="25"/>
    </location>
</feature>
<dbReference type="PROSITE" id="PS51319">
    <property type="entry name" value="TFIIS_N"/>
    <property type="match status" value="1"/>
</dbReference>
<evidence type="ECO:0000259" key="4">
    <source>
        <dbReference type="PROSITE" id="PS51319"/>
    </source>
</evidence>
<dbReference type="InterPro" id="IPR051037">
    <property type="entry name" value="RNAPII_TF_IWS1"/>
</dbReference>
<evidence type="ECO:0000256" key="3">
    <source>
        <dbReference type="SAM" id="MobiDB-lite"/>
    </source>
</evidence>
<feature type="compositionally biased region" description="Low complexity" evidence="3">
    <location>
        <begin position="26"/>
        <end position="35"/>
    </location>
</feature>
<dbReference type="Gene3D" id="1.20.930.10">
    <property type="entry name" value="Conserved domain common to transcription factors TFIIS, elongin A, CRSP70"/>
    <property type="match status" value="1"/>
</dbReference>
<feature type="compositionally biased region" description="Low complexity" evidence="3">
    <location>
        <begin position="1"/>
        <end position="14"/>
    </location>
</feature>
<keyword evidence="6" id="KW-1185">Reference proteome</keyword>
<accession>A0AAU9I6F4</accession>
<feature type="compositionally biased region" description="Basic residues" evidence="3">
    <location>
        <begin position="291"/>
        <end position="306"/>
    </location>
</feature>
<comment type="caution">
    <text evidence="5">The sequence shown here is derived from an EMBL/GenBank/DDBJ whole genome shotgun (WGS) entry which is preliminary data.</text>
</comment>
<dbReference type="GO" id="GO:0016973">
    <property type="term" value="P:poly(A)+ mRNA export from nucleus"/>
    <property type="evidence" value="ECO:0007669"/>
    <property type="project" value="TreeGrafter"/>
</dbReference>
<protein>
    <recommendedName>
        <fullName evidence="4">TFIIS N-terminal domain-containing protein</fullName>
    </recommendedName>
</protein>
<feature type="compositionally biased region" description="Basic and acidic residues" evidence="3">
    <location>
        <begin position="270"/>
        <end position="279"/>
    </location>
</feature>
<organism evidence="5 6">
    <name type="scientific">Blepharisma stoltei</name>
    <dbReference type="NCBI Taxonomy" id="1481888"/>
    <lineage>
        <taxon>Eukaryota</taxon>
        <taxon>Sar</taxon>
        <taxon>Alveolata</taxon>
        <taxon>Ciliophora</taxon>
        <taxon>Postciliodesmatophora</taxon>
        <taxon>Heterotrichea</taxon>
        <taxon>Heterotrichida</taxon>
        <taxon>Blepharismidae</taxon>
        <taxon>Blepharisma</taxon>
    </lineage>
</organism>
<gene>
    <name evidence="5" type="ORF">BSTOLATCC_MIC2667</name>
</gene>
<dbReference type="PANTHER" id="PTHR46010">
    <property type="entry name" value="PROTEIN IWS1 HOMOLOG"/>
    <property type="match status" value="1"/>
</dbReference>
<dbReference type="GO" id="GO:0005634">
    <property type="term" value="C:nucleus"/>
    <property type="evidence" value="ECO:0007669"/>
    <property type="project" value="UniProtKB-SubCell"/>
</dbReference>
<keyword evidence="2" id="KW-0539">Nucleus</keyword>
<dbReference type="SUPFAM" id="SSF47676">
    <property type="entry name" value="Conserved domain common to transcription factors TFIIS, elongin A, CRSP70"/>
    <property type="match status" value="1"/>
</dbReference>
<dbReference type="InterPro" id="IPR017923">
    <property type="entry name" value="TFIIS_N"/>
</dbReference>
<sequence length="318" mass="35975">MSDLSSDSDSGSLSPKHEEPREPKEPYISSDSSNESSEESQEEAEKQIQSEAEEEVEFIANLTKKKGLKRKRSFDDNEQVENLVDTILKEMMQAVDEDISANQDGHPALSKLKMLDKVIKFLTVSKYHDLFLEMNGSLVLSKWLAQSPDGSFPSTPIKEGLLQVMQDIPIQTKNLEESGLGKSVMAIYQNPNETLRVKKLAKHLIDKWSRMIYEIDIDYASLGGVEENEDSDVPVTQQNKVTLNKILHNNDTSAFTRIPDKGLFDFKYRPPPRASEEMGHSQPHTSETISRLKKRLQMKKKGKKRATGNMSVDGRSLY</sequence>
<evidence type="ECO:0000256" key="2">
    <source>
        <dbReference type="PROSITE-ProRule" id="PRU00649"/>
    </source>
</evidence>
<dbReference type="Pfam" id="PF08711">
    <property type="entry name" value="Med26"/>
    <property type="match status" value="1"/>
</dbReference>
<comment type="subcellular location">
    <subcellularLocation>
        <location evidence="2">Nucleus</location>
    </subcellularLocation>
</comment>